<sequence>MPRTNAPESHDDLWCFSKTEVAERLGVSERTVDRLLAARKLTVVGNRRRGTTVKITARSLRKYMYPNG</sequence>
<dbReference type="Proteomes" id="UP000035065">
    <property type="component" value="Unassembled WGS sequence"/>
</dbReference>
<organism evidence="2 3">
    <name type="scientific">Gordonia neofelifaecis NRRL B-59395</name>
    <dbReference type="NCBI Taxonomy" id="644548"/>
    <lineage>
        <taxon>Bacteria</taxon>
        <taxon>Bacillati</taxon>
        <taxon>Actinomycetota</taxon>
        <taxon>Actinomycetes</taxon>
        <taxon>Mycobacteriales</taxon>
        <taxon>Gordoniaceae</taxon>
        <taxon>Gordonia</taxon>
    </lineage>
</organism>
<protein>
    <recommendedName>
        <fullName evidence="1">Helix-turn-helix domain-containing protein</fullName>
    </recommendedName>
</protein>
<keyword evidence="3" id="KW-1185">Reference proteome</keyword>
<dbReference type="OrthoDB" id="4380546at2"/>
<dbReference type="AlphaFoldDB" id="F1YHA4"/>
<dbReference type="RefSeq" id="WP_009678416.1">
    <property type="nucleotide sequence ID" value="NZ_AEUD01000004.1"/>
</dbReference>
<dbReference type="InterPro" id="IPR041657">
    <property type="entry name" value="HTH_17"/>
</dbReference>
<gene>
    <name evidence="2" type="ORF">SCNU_05860</name>
</gene>
<evidence type="ECO:0000313" key="2">
    <source>
        <dbReference type="EMBL" id="EGD55742.1"/>
    </source>
</evidence>
<feature type="domain" description="Helix-turn-helix" evidence="1">
    <location>
        <begin position="19"/>
        <end position="64"/>
    </location>
</feature>
<proteinExistence type="predicted"/>
<evidence type="ECO:0000313" key="3">
    <source>
        <dbReference type="Proteomes" id="UP000035065"/>
    </source>
</evidence>
<accession>F1YHA4</accession>
<dbReference type="Pfam" id="PF12728">
    <property type="entry name" value="HTH_17"/>
    <property type="match status" value="1"/>
</dbReference>
<reference evidence="2 3" key="1">
    <citation type="journal article" date="2011" name="J. Bacteriol.">
        <title>Draft Genome Sequence of Gordonia neofelifaecis NRRL B-59395, a Cholesterol-Degrading Actinomycete.</title>
        <authorList>
            <person name="Ge F."/>
            <person name="Li W."/>
            <person name="Chen G."/>
            <person name="Liu Y."/>
            <person name="Zhang G."/>
            <person name="Yong B."/>
            <person name="Wang Q."/>
            <person name="Wang N."/>
            <person name="Huang Z."/>
            <person name="Li W."/>
            <person name="Wang J."/>
            <person name="Wu C."/>
            <person name="Xie Q."/>
            <person name="Liu G."/>
        </authorList>
    </citation>
    <scope>NUCLEOTIDE SEQUENCE [LARGE SCALE GENOMIC DNA]</scope>
    <source>
        <strain evidence="2 3">NRRL B-59395</strain>
    </source>
</reference>
<name>F1YHA4_9ACTN</name>
<comment type="caution">
    <text evidence="2">The sequence shown here is derived from an EMBL/GenBank/DDBJ whole genome shotgun (WGS) entry which is preliminary data.</text>
</comment>
<dbReference type="EMBL" id="AEUD01000004">
    <property type="protein sequence ID" value="EGD55742.1"/>
    <property type="molecule type" value="Genomic_DNA"/>
</dbReference>
<evidence type="ECO:0000259" key="1">
    <source>
        <dbReference type="Pfam" id="PF12728"/>
    </source>
</evidence>